<keyword evidence="1" id="KW-0812">Transmembrane</keyword>
<comment type="caution">
    <text evidence="2">The sequence shown here is derived from an EMBL/GenBank/DDBJ whole genome shotgun (WGS) entry which is preliminary data.</text>
</comment>
<organism evidence="2 3">
    <name type="scientific">Sphingomonas mollis</name>
    <dbReference type="NCBI Taxonomy" id="2795726"/>
    <lineage>
        <taxon>Bacteria</taxon>
        <taxon>Pseudomonadati</taxon>
        <taxon>Pseudomonadota</taxon>
        <taxon>Alphaproteobacteria</taxon>
        <taxon>Sphingomonadales</taxon>
        <taxon>Sphingomonadaceae</taxon>
        <taxon>Sphingomonas</taxon>
    </lineage>
</organism>
<reference evidence="3" key="1">
    <citation type="submission" date="2020-12" db="EMBL/GenBank/DDBJ databases">
        <title>Hymenobacter sp.</title>
        <authorList>
            <person name="Kim M.K."/>
        </authorList>
    </citation>
    <scope>NUCLEOTIDE SEQUENCE [LARGE SCALE GENOMIC DNA]</scope>
    <source>
        <strain evidence="3">BT553</strain>
    </source>
</reference>
<sequence length="78" mass="8418">MVAVMSIMVFAGALAVSVAIIAAAVGPQWQRILRLAAGQTDRAFAPLEQLARAERHIAVRRWASTPVPASVRRLREVA</sequence>
<dbReference type="EMBL" id="JAELXS010000002">
    <property type="protein sequence ID" value="MBJ6121187.1"/>
    <property type="molecule type" value="Genomic_DNA"/>
</dbReference>
<name>A0ABS0XME0_9SPHN</name>
<evidence type="ECO:0000256" key="1">
    <source>
        <dbReference type="SAM" id="Phobius"/>
    </source>
</evidence>
<protein>
    <submittedName>
        <fullName evidence="2">Uncharacterized protein</fullName>
    </submittedName>
</protein>
<proteinExistence type="predicted"/>
<feature type="transmembrane region" description="Helical" evidence="1">
    <location>
        <begin position="6"/>
        <end position="25"/>
    </location>
</feature>
<accession>A0ABS0XME0</accession>
<keyword evidence="1" id="KW-1133">Transmembrane helix</keyword>
<dbReference type="Proteomes" id="UP000640426">
    <property type="component" value="Unassembled WGS sequence"/>
</dbReference>
<evidence type="ECO:0000313" key="3">
    <source>
        <dbReference type="Proteomes" id="UP000640426"/>
    </source>
</evidence>
<keyword evidence="3" id="KW-1185">Reference proteome</keyword>
<gene>
    <name evidence="2" type="ORF">JAO74_05210</name>
</gene>
<keyword evidence="1" id="KW-0472">Membrane</keyword>
<evidence type="ECO:0000313" key="2">
    <source>
        <dbReference type="EMBL" id="MBJ6121187.1"/>
    </source>
</evidence>